<dbReference type="InterPro" id="IPR036615">
    <property type="entry name" value="Mur_ligase_C_dom_sf"/>
</dbReference>
<dbReference type="EMBL" id="JAAZSR010000182">
    <property type="protein sequence ID" value="NKX51164.1"/>
    <property type="molecule type" value="Genomic_DNA"/>
</dbReference>
<dbReference type="Gene3D" id="3.90.190.20">
    <property type="entry name" value="Mur ligase, C-terminal domain"/>
    <property type="match status" value="1"/>
</dbReference>
<evidence type="ECO:0000256" key="8">
    <source>
        <dbReference type="ARBA" id="ARBA00023306"/>
    </source>
</evidence>
<dbReference type="InterPro" id="IPR035911">
    <property type="entry name" value="MurE/MurF_N"/>
</dbReference>
<keyword evidence="3 10" id="KW-0132">Cell division</keyword>
<sequence>MIELTAAEIAAITGGEVVGETAGGAAGAAALSVTSATTDSREVRPGALFVAKPGEQADGHLFVPQAFEAGAVLALTERAVRASDGRLLPQIVVPDSVLAMGALAAAVVQRLRAASGLEVVGITGSAGKTTTKDLLAGILAQAGPTVAPIGSYNGEVGVPLTVFNTDYSTRYLVSEMGATGIGHIEYLARMVRPEVGVVLGVGTAHAGEFGGVENIARAKGELVGALAPAGTAVLNADDPRVRAMAARTAAGILYFTTDEDFEPAGGRSTVLRARGVRTSAEGHPEFTLRFPDGSEEHIVSGLIGAHHVANLLAAAAAAWALGIGAGTIAAGLNGRGPVSRWRMERTERPDGVTVINDAYNANPESMRAALRTLAELGRGRRTWAVLGEMLELGDASVHEHDALGRIVVRLNISRLIVVGTGAKATHNAAVLEGPWGDEAMFVETPDEAFEVLQEQLRPGDLVLFKSSNGAGLRLLGDRVAAAGKQEKGERP</sequence>
<reference evidence="15 16" key="1">
    <citation type="submission" date="2020-04" db="EMBL/GenBank/DDBJ databases">
        <authorList>
            <person name="Liu S."/>
        </authorList>
    </citation>
    <scope>NUCLEOTIDE SEQUENCE [LARGE SCALE GENOMIC DNA]</scope>
    <source>
        <strain evidence="15 16">CGMCC 1.15091</strain>
    </source>
</reference>
<dbReference type="InterPro" id="IPR051046">
    <property type="entry name" value="MurCDEF_CellWall_CoF430Synth"/>
</dbReference>
<name>A0ABX1JQT2_9MICC</name>
<evidence type="ECO:0000259" key="14">
    <source>
        <dbReference type="Pfam" id="PF08245"/>
    </source>
</evidence>
<keyword evidence="8 10" id="KW-0131">Cell cycle</keyword>
<feature type="domain" description="Mur ligase central" evidence="14">
    <location>
        <begin position="122"/>
        <end position="318"/>
    </location>
</feature>
<comment type="pathway">
    <text evidence="10 11">Cell wall biogenesis; peptidoglycan biosynthesis.</text>
</comment>
<evidence type="ECO:0000256" key="11">
    <source>
        <dbReference type="RuleBase" id="RU004136"/>
    </source>
</evidence>
<accession>A0ABX1JQT2</accession>
<evidence type="ECO:0000256" key="10">
    <source>
        <dbReference type="HAMAP-Rule" id="MF_02019"/>
    </source>
</evidence>
<comment type="catalytic activity">
    <reaction evidence="10 11">
        <text>D-alanyl-D-alanine + UDP-N-acetyl-alpha-D-muramoyl-L-alanyl-gamma-D-glutamyl-meso-2,6-diaminopimelate + ATP = UDP-N-acetyl-alpha-D-muramoyl-L-alanyl-gamma-D-glutamyl-meso-2,6-diaminopimeloyl-D-alanyl-D-alanine + ADP + phosphate + H(+)</text>
        <dbReference type="Rhea" id="RHEA:28374"/>
        <dbReference type="ChEBI" id="CHEBI:15378"/>
        <dbReference type="ChEBI" id="CHEBI:30616"/>
        <dbReference type="ChEBI" id="CHEBI:43474"/>
        <dbReference type="ChEBI" id="CHEBI:57822"/>
        <dbReference type="ChEBI" id="CHEBI:61386"/>
        <dbReference type="ChEBI" id="CHEBI:83905"/>
        <dbReference type="ChEBI" id="CHEBI:456216"/>
        <dbReference type="EC" id="6.3.2.10"/>
    </reaction>
</comment>
<keyword evidence="2 10" id="KW-0436">Ligase</keyword>
<organism evidence="15 16">
    <name type="scientific">Arthrobacter deserti</name>
    <dbReference type="NCBI Taxonomy" id="1742687"/>
    <lineage>
        <taxon>Bacteria</taxon>
        <taxon>Bacillati</taxon>
        <taxon>Actinomycetota</taxon>
        <taxon>Actinomycetes</taxon>
        <taxon>Micrococcales</taxon>
        <taxon>Micrococcaceae</taxon>
        <taxon>Arthrobacter</taxon>
    </lineage>
</organism>
<dbReference type="InterPro" id="IPR004101">
    <property type="entry name" value="Mur_ligase_C"/>
</dbReference>
<dbReference type="EC" id="6.3.2.10" evidence="10 11"/>
<evidence type="ECO:0000256" key="5">
    <source>
        <dbReference type="ARBA" id="ARBA00022840"/>
    </source>
</evidence>
<evidence type="ECO:0000256" key="9">
    <source>
        <dbReference type="ARBA" id="ARBA00023316"/>
    </source>
</evidence>
<keyword evidence="6 10" id="KW-0133">Cell shape</keyword>
<dbReference type="NCBIfam" id="TIGR01143">
    <property type="entry name" value="murF"/>
    <property type="match status" value="1"/>
</dbReference>
<evidence type="ECO:0000256" key="1">
    <source>
        <dbReference type="ARBA" id="ARBA00022490"/>
    </source>
</evidence>
<evidence type="ECO:0000256" key="2">
    <source>
        <dbReference type="ARBA" id="ARBA00022598"/>
    </source>
</evidence>
<dbReference type="SUPFAM" id="SSF53623">
    <property type="entry name" value="MurD-like peptide ligases, catalytic domain"/>
    <property type="match status" value="1"/>
</dbReference>
<keyword evidence="7 10" id="KW-0573">Peptidoglycan synthesis</keyword>
<comment type="subcellular location">
    <subcellularLocation>
        <location evidence="10 11">Cytoplasm</location>
    </subcellularLocation>
</comment>
<dbReference type="InterPro" id="IPR013221">
    <property type="entry name" value="Mur_ligase_cen"/>
</dbReference>
<proteinExistence type="inferred from homology"/>
<keyword evidence="4 10" id="KW-0547">Nucleotide-binding</keyword>
<evidence type="ECO:0000313" key="15">
    <source>
        <dbReference type="EMBL" id="NKX51164.1"/>
    </source>
</evidence>
<comment type="similarity">
    <text evidence="10">Belongs to the MurCDEF family. MurF subfamily.</text>
</comment>
<dbReference type="Proteomes" id="UP000523795">
    <property type="component" value="Unassembled WGS sequence"/>
</dbReference>
<evidence type="ECO:0000256" key="4">
    <source>
        <dbReference type="ARBA" id="ARBA00022741"/>
    </source>
</evidence>
<dbReference type="Pfam" id="PF01225">
    <property type="entry name" value="Mur_ligase"/>
    <property type="match status" value="1"/>
</dbReference>
<dbReference type="SUPFAM" id="SSF53244">
    <property type="entry name" value="MurD-like peptide ligases, peptide-binding domain"/>
    <property type="match status" value="1"/>
</dbReference>
<dbReference type="InterPro" id="IPR036565">
    <property type="entry name" value="Mur-like_cat_sf"/>
</dbReference>
<dbReference type="Pfam" id="PF02875">
    <property type="entry name" value="Mur_ligase_C"/>
    <property type="match status" value="1"/>
</dbReference>
<dbReference type="PANTHER" id="PTHR43024">
    <property type="entry name" value="UDP-N-ACETYLMURAMOYL-TRIPEPTIDE--D-ALANYL-D-ALANINE LIGASE"/>
    <property type="match status" value="1"/>
</dbReference>
<dbReference type="SUPFAM" id="SSF63418">
    <property type="entry name" value="MurE/MurF N-terminal domain"/>
    <property type="match status" value="1"/>
</dbReference>
<gene>
    <name evidence="10" type="primary">murF</name>
    <name evidence="15" type="ORF">HER39_11440</name>
</gene>
<protein>
    <recommendedName>
        <fullName evidence="10 11">UDP-N-acetylmuramoyl-tripeptide--D-alanyl-D-alanine ligase</fullName>
        <ecNumber evidence="10 11">6.3.2.10</ecNumber>
    </recommendedName>
    <alternativeName>
        <fullName evidence="10">D-alanyl-D-alanine-adding enzyme</fullName>
    </alternativeName>
</protein>
<feature type="domain" description="Mur ligase C-terminal" evidence="13">
    <location>
        <begin position="342"/>
        <end position="467"/>
    </location>
</feature>
<evidence type="ECO:0000256" key="6">
    <source>
        <dbReference type="ARBA" id="ARBA00022960"/>
    </source>
</evidence>
<keyword evidence="1 10" id="KW-0963">Cytoplasm</keyword>
<evidence type="ECO:0000259" key="12">
    <source>
        <dbReference type="Pfam" id="PF01225"/>
    </source>
</evidence>
<dbReference type="InterPro" id="IPR000713">
    <property type="entry name" value="Mur_ligase_N"/>
</dbReference>
<dbReference type="InterPro" id="IPR005863">
    <property type="entry name" value="UDP-N-AcMur_synth"/>
</dbReference>
<evidence type="ECO:0000256" key="7">
    <source>
        <dbReference type="ARBA" id="ARBA00022984"/>
    </source>
</evidence>
<dbReference type="GO" id="GO:0016874">
    <property type="term" value="F:ligase activity"/>
    <property type="evidence" value="ECO:0007669"/>
    <property type="project" value="UniProtKB-KW"/>
</dbReference>
<evidence type="ECO:0000259" key="13">
    <source>
        <dbReference type="Pfam" id="PF02875"/>
    </source>
</evidence>
<keyword evidence="5 10" id="KW-0067">ATP-binding</keyword>
<keyword evidence="16" id="KW-1185">Reference proteome</keyword>
<feature type="binding site" evidence="10">
    <location>
        <begin position="124"/>
        <end position="130"/>
    </location>
    <ligand>
        <name>ATP</name>
        <dbReference type="ChEBI" id="CHEBI:30616"/>
    </ligand>
</feature>
<dbReference type="HAMAP" id="MF_02019">
    <property type="entry name" value="MurF"/>
    <property type="match status" value="1"/>
</dbReference>
<keyword evidence="9 10" id="KW-0961">Cell wall biogenesis/degradation</keyword>
<dbReference type="Gene3D" id="3.40.1190.10">
    <property type="entry name" value="Mur-like, catalytic domain"/>
    <property type="match status" value="1"/>
</dbReference>
<comment type="caution">
    <text evidence="15">The sequence shown here is derived from an EMBL/GenBank/DDBJ whole genome shotgun (WGS) entry which is preliminary data.</text>
</comment>
<dbReference type="Pfam" id="PF08245">
    <property type="entry name" value="Mur_ligase_M"/>
    <property type="match status" value="1"/>
</dbReference>
<evidence type="ECO:0000256" key="3">
    <source>
        <dbReference type="ARBA" id="ARBA00022618"/>
    </source>
</evidence>
<feature type="domain" description="Mur ligase N-terminal catalytic" evidence="12">
    <location>
        <begin position="34"/>
        <end position="105"/>
    </location>
</feature>
<comment type="function">
    <text evidence="10 11">Involved in cell wall formation. Catalyzes the final step in the synthesis of UDP-N-acetylmuramoyl-pentapeptide, the precursor of murein.</text>
</comment>
<evidence type="ECO:0000313" key="16">
    <source>
        <dbReference type="Proteomes" id="UP000523795"/>
    </source>
</evidence>
<dbReference type="PANTHER" id="PTHR43024:SF1">
    <property type="entry name" value="UDP-N-ACETYLMURAMOYL-TRIPEPTIDE--D-ALANYL-D-ALANINE LIGASE"/>
    <property type="match status" value="1"/>
</dbReference>
<dbReference type="Gene3D" id="3.40.1390.10">
    <property type="entry name" value="MurE/MurF, N-terminal domain"/>
    <property type="match status" value="1"/>
</dbReference>